<keyword evidence="3" id="KW-1185">Reference proteome</keyword>
<reference evidence="2" key="1">
    <citation type="submission" date="2022-05" db="EMBL/GenBank/DDBJ databases">
        <authorList>
            <person name="Okamura Y."/>
        </authorList>
    </citation>
    <scope>NUCLEOTIDE SEQUENCE</scope>
</reference>
<name>A0A9P0TT58_PIEBR</name>
<feature type="domain" description="CHK kinase-like" evidence="1">
    <location>
        <begin position="126"/>
        <end position="313"/>
    </location>
</feature>
<sequence>MENKKKTLDDLPTNVKQCINNVIEAERHAKYDVYVRNISTCGNNFMGELFEIDVTSADKETNIFVKKIINNEDFKVYSIAEVYEKEAFIYNELSDIYREIQKYSKIPSDIEFKFPKSYKETNVNAIILENIIKRGYKQKDRFDLTTLDFGEMSLRELAKFHALSFVLEKQRPEYFESKIRTIKQSFVYDEYWNVLVKKMCEVSIAQLKESDKERVRQFITLSSVKYPQYMTGGSCSIKCLCHGDYKMNNVMIKEENGKFIDVLPIDYQQIYYGNPIIDLIYFIYASSDSPFRKQHLHHLKDFYYSAFSEYLSNFDMTVQNVYPKEEFDKCFKECLDYALMFSLYFYPFFYISEDDTHDGNDDLMDVTIRVDKIMRDRIQDVVDDFVELGII</sequence>
<organism evidence="2 3">
    <name type="scientific">Pieris brassicae</name>
    <name type="common">White butterfly</name>
    <name type="synonym">Large white butterfly</name>
    <dbReference type="NCBI Taxonomy" id="7116"/>
    <lineage>
        <taxon>Eukaryota</taxon>
        <taxon>Metazoa</taxon>
        <taxon>Ecdysozoa</taxon>
        <taxon>Arthropoda</taxon>
        <taxon>Hexapoda</taxon>
        <taxon>Insecta</taxon>
        <taxon>Pterygota</taxon>
        <taxon>Neoptera</taxon>
        <taxon>Endopterygota</taxon>
        <taxon>Lepidoptera</taxon>
        <taxon>Glossata</taxon>
        <taxon>Ditrysia</taxon>
        <taxon>Papilionoidea</taxon>
        <taxon>Pieridae</taxon>
        <taxon>Pierinae</taxon>
        <taxon>Pieris</taxon>
    </lineage>
</organism>
<accession>A0A9P0TT58</accession>
<dbReference type="PANTHER" id="PTHR11012">
    <property type="entry name" value="PROTEIN KINASE-LIKE DOMAIN-CONTAINING"/>
    <property type="match status" value="1"/>
</dbReference>
<proteinExistence type="predicted"/>
<evidence type="ECO:0000313" key="2">
    <source>
        <dbReference type="EMBL" id="CAH4032969.1"/>
    </source>
</evidence>
<dbReference type="AlphaFoldDB" id="A0A9P0TT58"/>
<dbReference type="SUPFAM" id="SSF56112">
    <property type="entry name" value="Protein kinase-like (PK-like)"/>
    <property type="match status" value="1"/>
</dbReference>
<dbReference type="Gene3D" id="3.90.1200.10">
    <property type="match status" value="1"/>
</dbReference>
<evidence type="ECO:0000313" key="3">
    <source>
        <dbReference type="Proteomes" id="UP001152562"/>
    </source>
</evidence>
<dbReference type="InterPro" id="IPR011009">
    <property type="entry name" value="Kinase-like_dom_sf"/>
</dbReference>
<dbReference type="EMBL" id="CALOZG010000029">
    <property type="protein sequence ID" value="CAH4032969.1"/>
    <property type="molecule type" value="Genomic_DNA"/>
</dbReference>
<comment type="caution">
    <text evidence="2">The sequence shown here is derived from an EMBL/GenBank/DDBJ whole genome shotgun (WGS) entry which is preliminary data.</text>
</comment>
<dbReference type="InterPro" id="IPR015897">
    <property type="entry name" value="CHK_kinase-like"/>
</dbReference>
<evidence type="ECO:0000259" key="1">
    <source>
        <dbReference type="SMART" id="SM00587"/>
    </source>
</evidence>
<gene>
    <name evidence="2" type="ORF">PIBRA_LOCUS9304</name>
</gene>
<protein>
    <recommendedName>
        <fullName evidence="1">CHK kinase-like domain-containing protein</fullName>
    </recommendedName>
</protein>
<dbReference type="PANTHER" id="PTHR11012:SF30">
    <property type="entry name" value="PROTEIN KINASE-LIKE DOMAIN-CONTAINING"/>
    <property type="match status" value="1"/>
</dbReference>
<dbReference type="Pfam" id="PF02958">
    <property type="entry name" value="EcKL"/>
    <property type="match status" value="1"/>
</dbReference>
<dbReference type="SMART" id="SM00587">
    <property type="entry name" value="CHK"/>
    <property type="match status" value="1"/>
</dbReference>
<dbReference type="InterPro" id="IPR004119">
    <property type="entry name" value="EcKL"/>
</dbReference>
<dbReference type="Proteomes" id="UP001152562">
    <property type="component" value="Unassembled WGS sequence"/>
</dbReference>